<dbReference type="InterPro" id="IPR045851">
    <property type="entry name" value="AMP-bd_C_sf"/>
</dbReference>
<dbReference type="Gene3D" id="3.40.50.12780">
    <property type="entry name" value="N-terminal domain of ligase-like"/>
    <property type="match status" value="1"/>
</dbReference>
<dbReference type="CDD" id="cd05918">
    <property type="entry name" value="A_NRPS_SidN3_like"/>
    <property type="match status" value="1"/>
</dbReference>
<dbReference type="InterPro" id="IPR023213">
    <property type="entry name" value="CAT-like_dom_sf"/>
</dbReference>
<dbReference type="Proteomes" id="UP000184073">
    <property type="component" value="Unassembled WGS sequence"/>
</dbReference>
<dbReference type="Pfam" id="PF00668">
    <property type="entry name" value="Condensation"/>
    <property type="match status" value="1"/>
</dbReference>
<dbReference type="NCBIfam" id="TIGR01733">
    <property type="entry name" value="AA-adenyl-dom"/>
    <property type="match status" value="1"/>
</dbReference>
<comment type="similarity">
    <text evidence="4">Belongs to the NRP synthetase family.</text>
</comment>
<name>A0A1L9PR50_ASPVE</name>
<dbReference type="STRING" id="1036611.A0A1L9PR50"/>
<evidence type="ECO:0000313" key="7">
    <source>
        <dbReference type="Proteomes" id="UP000184073"/>
    </source>
</evidence>
<dbReference type="GO" id="GO:0016874">
    <property type="term" value="F:ligase activity"/>
    <property type="evidence" value="ECO:0007669"/>
    <property type="project" value="UniProtKB-KW"/>
</dbReference>
<sequence>METTSPTAVDCQLQKAGAFVLNAEVDTGDEPYLDLASYIPKKALQNTRRDPVHSCVNEIYEAQFQARPDAPAVCACDGSLTYRELNNCSAVLANKLRRQGVKAEGLVALLFEKSKLMAVAMHAVIKAGGAFMMWDPSFPVARLRGMFGESGAHLVLASAGNSQMASEISDNVIVVDEIHPLDTAPLDPGNRPENALYSVYTSGSTGKPKGFLIEHKAVCTCALALGSEMGITENSRFLQFSSNSFDLAAFEHLLPFLFGACLCIPSESERKSDLNRALDSYGITHAILTPSVSRLIDPKQLTALRTLLLGGEASTQEDVRRWTPYVQLLNGYSPAEAGCLNVVNPGATQASPNNIGFPLTITPWVVDPENHNRLMRAGDVGELVIQGHTLARGYFGPPERSAAAFIDTPTWARKLACESYGRMYKTGDLVRFDVEDGSLHYVGRKDLQVKVRGQRLELAEVEFALQQCFPSPHSVLAEVIVTDGREPSLLGFVCRQGQRQLMPIAPQSDERGLFLVPDSKFCAEAQVALTAMGNTLPSYMVPSDLLLISHLPMLPSGKTDRGSLRTLAAGLNPAERRGYSSVLRQHRDEPRDELEHLLLVLWATSLSLAATQVGVKDNFFHLGGSSLDAIHLAAGIRKMGFSELSSAIVFNNPTIREMADTLKVIKASSQPQNTSPLASFELDSLLAAELLRKVGISPDDLECGFLPVTPFQRKSCLLKPMHLTIDISGIDHARLEAAWTIVQQNHISLRSIYVMQNGDIYQAFLRRPGSASIPIFRCEERVGDYAARFCDHDTRNILDGRPWWSLSRVDSHTESSLVLRTTHAQIDAMTLDAIFKDFMAVFEGQELSQRGLEFPRYMQSRLTHNTSTAATAFWSKFLDGSEITRPILLDPSLVVDPESESMVFVSREMTAMTPPAGITLAAVFRAAWAFVLSQYTKEDDVVFGEFVEGRSLPISDVDKVTGCTAAEAPMRITIPSGASVLDLLHHSQKQHVSRIPYETCELEDIIPRCTSWPIDTAFSHILILENVDVVPPVVLDGQLRKHRWAFHGRLEDVHVQLFPGHEKLQVGISGPAIRLSESIATLLVDKLEAAFRDFITRPEAPLSDIAS</sequence>
<dbReference type="Pfam" id="PF00501">
    <property type="entry name" value="AMP-binding"/>
    <property type="match status" value="1"/>
</dbReference>
<dbReference type="SUPFAM" id="SSF47336">
    <property type="entry name" value="ACP-like"/>
    <property type="match status" value="1"/>
</dbReference>
<dbReference type="InterPro" id="IPR042099">
    <property type="entry name" value="ANL_N_sf"/>
</dbReference>
<protein>
    <recommendedName>
        <fullName evidence="5">Carrier domain-containing protein</fullName>
    </recommendedName>
</protein>
<keyword evidence="1" id="KW-0596">Phosphopantetheine</keyword>
<gene>
    <name evidence="6" type="ORF">ASPVEDRAFT_135907</name>
</gene>
<keyword evidence="3" id="KW-0436">Ligase</keyword>
<dbReference type="OrthoDB" id="416786at2759"/>
<dbReference type="AlphaFoldDB" id="A0A1L9PR50"/>
<dbReference type="PROSITE" id="PS50075">
    <property type="entry name" value="CARRIER"/>
    <property type="match status" value="1"/>
</dbReference>
<accession>A0A1L9PR50</accession>
<dbReference type="InterPro" id="IPR006162">
    <property type="entry name" value="Ppantetheine_attach_site"/>
</dbReference>
<dbReference type="Gene3D" id="3.30.559.30">
    <property type="entry name" value="Nonribosomal peptide synthetase, condensation domain"/>
    <property type="match status" value="1"/>
</dbReference>
<organism evidence="6 7">
    <name type="scientific">Aspergillus versicolor CBS 583.65</name>
    <dbReference type="NCBI Taxonomy" id="1036611"/>
    <lineage>
        <taxon>Eukaryota</taxon>
        <taxon>Fungi</taxon>
        <taxon>Dikarya</taxon>
        <taxon>Ascomycota</taxon>
        <taxon>Pezizomycotina</taxon>
        <taxon>Eurotiomycetes</taxon>
        <taxon>Eurotiomycetidae</taxon>
        <taxon>Eurotiales</taxon>
        <taxon>Aspergillaceae</taxon>
        <taxon>Aspergillus</taxon>
        <taxon>Aspergillus subgen. Nidulantes</taxon>
    </lineage>
</organism>
<dbReference type="SUPFAM" id="SSF52777">
    <property type="entry name" value="CoA-dependent acyltransferases"/>
    <property type="match status" value="2"/>
</dbReference>
<reference evidence="7" key="1">
    <citation type="journal article" date="2017" name="Genome Biol.">
        <title>Comparative genomics reveals high biological diversity and specific adaptations in the industrially and medically important fungal genus Aspergillus.</title>
        <authorList>
            <person name="de Vries R.P."/>
            <person name="Riley R."/>
            <person name="Wiebenga A."/>
            <person name="Aguilar-Osorio G."/>
            <person name="Amillis S."/>
            <person name="Uchima C.A."/>
            <person name="Anderluh G."/>
            <person name="Asadollahi M."/>
            <person name="Askin M."/>
            <person name="Barry K."/>
            <person name="Battaglia E."/>
            <person name="Bayram O."/>
            <person name="Benocci T."/>
            <person name="Braus-Stromeyer S.A."/>
            <person name="Caldana C."/>
            <person name="Canovas D."/>
            <person name="Cerqueira G.C."/>
            <person name="Chen F."/>
            <person name="Chen W."/>
            <person name="Choi C."/>
            <person name="Clum A."/>
            <person name="Dos Santos R.A."/>
            <person name="Damasio A.R."/>
            <person name="Diallinas G."/>
            <person name="Emri T."/>
            <person name="Fekete E."/>
            <person name="Flipphi M."/>
            <person name="Freyberg S."/>
            <person name="Gallo A."/>
            <person name="Gournas C."/>
            <person name="Habgood R."/>
            <person name="Hainaut M."/>
            <person name="Harispe M.L."/>
            <person name="Henrissat B."/>
            <person name="Hilden K.S."/>
            <person name="Hope R."/>
            <person name="Hossain A."/>
            <person name="Karabika E."/>
            <person name="Karaffa L."/>
            <person name="Karanyi Z."/>
            <person name="Krasevec N."/>
            <person name="Kuo A."/>
            <person name="Kusch H."/>
            <person name="LaButti K."/>
            <person name="Lagendijk E.L."/>
            <person name="Lapidus A."/>
            <person name="Levasseur A."/>
            <person name="Lindquist E."/>
            <person name="Lipzen A."/>
            <person name="Logrieco A.F."/>
            <person name="MacCabe A."/>
            <person name="Maekelae M.R."/>
            <person name="Malavazi I."/>
            <person name="Melin P."/>
            <person name="Meyer V."/>
            <person name="Mielnichuk N."/>
            <person name="Miskei M."/>
            <person name="Molnar A.P."/>
            <person name="Mule G."/>
            <person name="Ngan C.Y."/>
            <person name="Orejas M."/>
            <person name="Orosz E."/>
            <person name="Ouedraogo J.P."/>
            <person name="Overkamp K.M."/>
            <person name="Park H.-S."/>
            <person name="Perrone G."/>
            <person name="Piumi F."/>
            <person name="Punt P.J."/>
            <person name="Ram A.F."/>
            <person name="Ramon A."/>
            <person name="Rauscher S."/>
            <person name="Record E."/>
            <person name="Riano-Pachon D.M."/>
            <person name="Robert V."/>
            <person name="Roehrig J."/>
            <person name="Ruller R."/>
            <person name="Salamov A."/>
            <person name="Salih N.S."/>
            <person name="Samson R.A."/>
            <person name="Sandor E."/>
            <person name="Sanguinetti M."/>
            <person name="Schuetze T."/>
            <person name="Sepcic K."/>
            <person name="Shelest E."/>
            <person name="Sherlock G."/>
            <person name="Sophianopoulou V."/>
            <person name="Squina F.M."/>
            <person name="Sun H."/>
            <person name="Susca A."/>
            <person name="Todd R.B."/>
            <person name="Tsang A."/>
            <person name="Unkles S.E."/>
            <person name="van de Wiele N."/>
            <person name="van Rossen-Uffink D."/>
            <person name="Oliveira J.V."/>
            <person name="Vesth T.C."/>
            <person name="Visser J."/>
            <person name="Yu J.-H."/>
            <person name="Zhou M."/>
            <person name="Andersen M.R."/>
            <person name="Archer D.B."/>
            <person name="Baker S.E."/>
            <person name="Benoit I."/>
            <person name="Brakhage A.A."/>
            <person name="Braus G.H."/>
            <person name="Fischer R."/>
            <person name="Frisvad J.C."/>
            <person name="Goldman G.H."/>
            <person name="Houbraken J."/>
            <person name="Oakley B."/>
            <person name="Pocsi I."/>
            <person name="Scazzocchio C."/>
            <person name="Seiboth B."/>
            <person name="vanKuyk P.A."/>
            <person name="Wortman J."/>
            <person name="Dyer P.S."/>
            <person name="Grigoriev I.V."/>
        </authorList>
    </citation>
    <scope>NUCLEOTIDE SEQUENCE [LARGE SCALE GENOMIC DNA]</scope>
    <source>
        <strain evidence="7">CBS 583.65</strain>
    </source>
</reference>
<keyword evidence="2" id="KW-0597">Phosphoprotein</keyword>
<dbReference type="InterPro" id="IPR036736">
    <property type="entry name" value="ACP-like_sf"/>
</dbReference>
<dbReference type="Gene3D" id="3.30.300.30">
    <property type="match status" value="1"/>
</dbReference>
<dbReference type="PANTHER" id="PTHR45527:SF3">
    <property type="entry name" value="SIDEROPHORE SYNTHETASE (EUROFUNG)"/>
    <property type="match status" value="1"/>
</dbReference>
<dbReference type="InterPro" id="IPR000873">
    <property type="entry name" value="AMP-dep_synth/lig_dom"/>
</dbReference>
<dbReference type="Gene3D" id="1.10.1200.10">
    <property type="entry name" value="ACP-like"/>
    <property type="match status" value="1"/>
</dbReference>
<evidence type="ECO:0000256" key="3">
    <source>
        <dbReference type="ARBA" id="ARBA00022598"/>
    </source>
</evidence>
<keyword evidence="7" id="KW-1185">Reference proteome</keyword>
<dbReference type="InterPro" id="IPR010071">
    <property type="entry name" value="AA_adenyl_dom"/>
</dbReference>
<dbReference type="GO" id="GO:0031177">
    <property type="term" value="F:phosphopantetheine binding"/>
    <property type="evidence" value="ECO:0007669"/>
    <property type="project" value="TreeGrafter"/>
</dbReference>
<dbReference type="InterPro" id="IPR009081">
    <property type="entry name" value="PP-bd_ACP"/>
</dbReference>
<dbReference type="EMBL" id="KV878131">
    <property type="protein sequence ID" value="OJJ03912.1"/>
    <property type="molecule type" value="Genomic_DNA"/>
</dbReference>
<dbReference type="PROSITE" id="PS00012">
    <property type="entry name" value="PHOSPHOPANTETHEINE"/>
    <property type="match status" value="1"/>
</dbReference>
<dbReference type="GO" id="GO:0005737">
    <property type="term" value="C:cytoplasm"/>
    <property type="evidence" value="ECO:0007669"/>
    <property type="project" value="TreeGrafter"/>
</dbReference>
<dbReference type="GO" id="GO:0043041">
    <property type="term" value="P:amino acid activation for nonribosomal peptide biosynthetic process"/>
    <property type="evidence" value="ECO:0007669"/>
    <property type="project" value="TreeGrafter"/>
</dbReference>
<dbReference type="InterPro" id="IPR001242">
    <property type="entry name" value="Condensation_dom"/>
</dbReference>
<proteinExistence type="inferred from homology"/>
<dbReference type="VEuPathDB" id="FungiDB:ASPVEDRAFT_135907"/>
<dbReference type="GeneID" id="63722760"/>
<dbReference type="SUPFAM" id="SSF56801">
    <property type="entry name" value="Acetyl-CoA synthetase-like"/>
    <property type="match status" value="1"/>
</dbReference>
<dbReference type="RefSeq" id="XP_040669674.1">
    <property type="nucleotide sequence ID" value="XM_040807249.1"/>
</dbReference>
<evidence type="ECO:0000256" key="4">
    <source>
        <dbReference type="ARBA" id="ARBA00029454"/>
    </source>
</evidence>
<dbReference type="Pfam" id="PF00550">
    <property type="entry name" value="PP-binding"/>
    <property type="match status" value="1"/>
</dbReference>
<dbReference type="Gene3D" id="3.30.559.10">
    <property type="entry name" value="Chloramphenicol acetyltransferase-like domain"/>
    <property type="match status" value="1"/>
</dbReference>
<evidence type="ECO:0000313" key="6">
    <source>
        <dbReference type="EMBL" id="OJJ03912.1"/>
    </source>
</evidence>
<evidence type="ECO:0000256" key="2">
    <source>
        <dbReference type="ARBA" id="ARBA00022553"/>
    </source>
</evidence>
<feature type="domain" description="Carrier" evidence="5">
    <location>
        <begin position="589"/>
        <end position="666"/>
    </location>
</feature>
<evidence type="ECO:0000259" key="5">
    <source>
        <dbReference type="PROSITE" id="PS50075"/>
    </source>
</evidence>
<dbReference type="PANTHER" id="PTHR45527">
    <property type="entry name" value="NONRIBOSOMAL PEPTIDE SYNTHETASE"/>
    <property type="match status" value="1"/>
</dbReference>
<dbReference type="GO" id="GO:0044550">
    <property type="term" value="P:secondary metabolite biosynthetic process"/>
    <property type="evidence" value="ECO:0007669"/>
    <property type="project" value="TreeGrafter"/>
</dbReference>
<evidence type="ECO:0000256" key="1">
    <source>
        <dbReference type="ARBA" id="ARBA00022450"/>
    </source>
</evidence>